<evidence type="ECO:0000256" key="6">
    <source>
        <dbReference type="ARBA" id="ARBA00012251"/>
    </source>
</evidence>
<dbReference type="CDD" id="cd22583">
    <property type="entry name" value="Rcat_RBR_ARI7-like"/>
    <property type="match status" value="1"/>
</dbReference>
<keyword evidence="12" id="KW-0862">Zinc</keyword>
<gene>
    <name evidence="17" type="ORF">QYE76_006616</name>
</gene>
<reference evidence="17" key="1">
    <citation type="submission" date="2023-07" db="EMBL/GenBank/DDBJ databases">
        <title>A chromosome-level genome assembly of Lolium multiflorum.</title>
        <authorList>
            <person name="Chen Y."/>
            <person name="Copetti D."/>
            <person name="Kolliker R."/>
            <person name="Studer B."/>
        </authorList>
    </citation>
    <scope>NUCLEOTIDE SEQUENCE</scope>
    <source>
        <strain evidence="17">02402/16</strain>
        <tissue evidence="17">Leaf</tissue>
    </source>
</reference>
<evidence type="ECO:0000256" key="5">
    <source>
        <dbReference type="ARBA" id="ARBA00005884"/>
    </source>
</evidence>
<dbReference type="InterPro" id="IPR013083">
    <property type="entry name" value="Znf_RING/FYVE/PHD"/>
</dbReference>
<dbReference type="GO" id="GO:0008270">
    <property type="term" value="F:zinc ion binding"/>
    <property type="evidence" value="ECO:0007669"/>
    <property type="project" value="UniProtKB-KW"/>
</dbReference>
<comment type="function">
    <text evidence="3">Might act as an E3 ubiquitin-protein ligase, or as part of E3 complex, which accepts ubiquitin from specific E2 ubiquitin-conjugating enzymes and then transfers it to substrates.</text>
</comment>
<keyword evidence="11" id="KW-0833">Ubl conjugation pathway</keyword>
<dbReference type="SMART" id="SM00647">
    <property type="entry name" value="IBR"/>
    <property type="match status" value="2"/>
</dbReference>
<evidence type="ECO:0000256" key="14">
    <source>
        <dbReference type="SAM" id="MobiDB-lite"/>
    </source>
</evidence>
<dbReference type="InterPro" id="IPR031127">
    <property type="entry name" value="E3_UB_ligase_RBR"/>
</dbReference>
<dbReference type="GO" id="GO:0061630">
    <property type="term" value="F:ubiquitin protein ligase activity"/>
    <property type="evidence" value="ECO:0007669"/>
    <property type="project" value="UniProtKB-EC"/>
</dbReference>
<comment type="cofactor">
    <cofactor evidence="2">
        <name>Zn(2+)</name>
        <dbReference type="ChEBI" id="CHEBI:29105"/>
    </cofactor>
</comment>
<feature type="domain" description="RING-type" evidence="16">
    <location>
        <begin position="130"/>
        <end position="342"/>
    </location>
</feature>
<evidence type="ECO:0000313" key="17">
    <source>
        <dbReference type="EMBL" id="KAK1632301.1"/>
    </source>
</evidence>
<organism evidence="17 18">
    <name type="scientific">Lolium multiflorum</name>
    <name type="common">Italian ryegrass</name>
    <name type="synonym">Lolium perenne subsp. multiflorum</name>
    <dbReference type="NCBI Taxonomy" id="4521"/>
    <lineage>
        <taxon>Eukaryota</taxon>
        <taxon>Viridiplantae</taxon>
        <taxon>Streptophyta</taxon>
        <taxon>Embryophyta</taxon>
        <taxon>Tracheophyta</taxon>
        <taxon>Spermatophyta</taxon>
        <taxon>Magnoliopsida</taxon>
        <taxon>Liliopsida</taxon>
        <taxon>Poales</taxon>
        <taxon>Poaceae</taxon>
        <taxon>BOP clade</taxon>
        <taxon>Pooideae</taxon>
        <taxon>Poodae</taxon>
        <taxon>Poeae</taxon>
        <taxon>Poeae Chloroplast Group 2 (Poeae type)</taxon>
        <taxon>Loliodinae</taxon>
        <taxon>Loliinae</taxon>
        <taxon>Lolium</taxon>
    </lineage>
</organism>
<dbReference type="Pfam" id="PF22191">
    <property type="entry name" value="IBR_1"/>
    <property type="match status" value="1"/>
</dbReference>
<dbReference type="CDD" id="cd20346">
    <property type="entry name" value="BRcat_RBR_ANKIB1"/>
    <property type="match status" value="1"/>
</dbReference>
<dbReference type="PANTHER" id="PTHR11685">
    <property type="entry name" value="RBR FAMILY RING FINGER AND IBR DOMAIN-CONTAINING"/>
    <property type="match status" value="1"/>
</dbReference>
<evidence type="ECO:0000256" key="3">
    <source>
        <dbReference type="ARBA" id="ARBA00003976"/>
    </source>
</evidence>
<evidence type="ECO:0000256" key="13">
    <source>
        <dbReference type="PROSITE-ProRule" id="PRU00175"/>
    </source>
</evidence>
<keyword evidence="8" id="KW-0479">Metal-binding</keyword>
<keyword evidence="10 13" id="KW-0863">Zinc-finger</keyword>
<evidence type="ECO:0000256" key="11">
    <source>
        <dbReference type="ARBA" id="ARBA00022786"/>
    </source>
</evidence>
<evidence type="ECO:0000256" key="7">
    <source>
        <dbReference type="ARBA" id="ARBA00022679"/>
    </source>
</evidence>
<evidence type="ECO:0000256" key="10">
    <source>
        <dbReference type="ARBA" id="ARBA00022771"/>
    </source>
</evidence>
<comment type="similarity">
    <text evidence="5">Belongs to the RBR family. Ariadne subfamily.</text>
</comment>
<dbReference type="SUPFAM" id="SSF57850">
    <property type="entry name" value="RING/U-box"/>
    <property type="match status" value="3"/>
</dbReference>
<dbReference type="InterPro" id="IPR002867">
    <property type="entry name" value="IBR_dom"/>
</dbReference>
<dbReference type="EC" id="2.3.2.31" evidence="6"/>
<dbReference type="Proteomes" id="UP001231189">
    <property type="component" value="Unassembled WGS sequence"/>
</dbReference>
<keyword evidence="7" id="KW-0808">Transferase</keyword>
<dbReference type="Gene3D" id="3.30.40.10">
    <property type="entry name" value="Zinc/RING finger domain, C3HC4 (zinc finger)"/>
    <property type="match status" value="1"/>
</dbReference>
<keyword evidence="18" id="KW-1185">Reference proteome</keyword>
<dbReference type="PROSITE" id="PS51873">
    <property type="entry name" value="TRIAD"/>
    <property type="match status" value="1"/>
</dbReference>
<proteinExistence type="inferred from homology"/>
<feature type="region of interest" description="Disordered" evidence="14">
    <location>
        <begin position="518"/>
        <end position="556"/>
    </location>
</feature>
<comment type="catalytic activity">
    <reaction evidence="1">
        <text>[E2 ubiquitin-conjugating enzyme]-S-ubiquitinyl-L-cysteine + [acceptor protein]-L-lysine = [E2 ubiquitin-conjugating enzyme]-L-cysteine + [acceptor protein]-N(6)-ubiquitinyl-L-lysine.</text>
        <dbReference type="EC" id="2.3.2.31"/>
    </reaction>
</comment>
<evidence type="ECO:0000256" key="12">
    <source>
        <dbReference type="ARBA" id="ARBA00022833"/>
    </source>
</evidence>
<dbReference type="InterPro" id="IPR001841">
    <property type="entry name" value="Znf_RING"/>
</dbReference>
<evidence type="ECO:0000256" key="4">
    <source>
        <dbReference type="ARBA" id="ARBA00004906"/>
    </source>
</evidence>
<evidence type="ECO:0000259" key="16">
    <source>
        <dbReference type="PROSITE" id="PS51873"/>
    </source>
</evidence>
<sequence length="556" mass="63081">MDSDDELRGASDSEIVAVGDYYYISSDTESSAGEEESDCGGDDYEVADEIADLREKRYVILTEKDIHERQEDGIKRVSSVFSIPRESACILLRQYKWNISKLSDEWFADEERVRKSVGLPANGVLLPDSQTLTCGICFEGYSTSALSSASCVHYYCHECWEGYISASVNDGPGCLALRCPEPSCSAMVLEETINRLAKDEDKVKYKQLLLRSYIEDSKKIKWCPAPDCTCAVEFLGDGNYDVSCMCRFSFCWNCTEETHRPVSCETVSKWILKNSAESENVNWIIANSKPCPKCKKPIEKNHGCMHMTCRPPCSFQFCWLCLGPWSEHGSSTGGNNACNRYQSAKEQGLFDEAEAKREQAKNSIMRYTHYYERWVSNQKSRQKAQADLQKFDIKNLAELSDILGIPESQLKFIPEAWSQIVDCRRVLQWTYAYGYYLEDKVKSEFFVYLQGEAESGLERLHKCAEKDIHAVLPNANNLSPTLKDFIEFRVKLVDLTRVTRTFFENLVRALEEGLEDVHGADQSTSKKRSRNNTGASCKKPSAKSKSGRNKVARTSR</sequence>
<dbReference type="InterPro" id="IPR044066">
    <property type="entry name" value="TRIAD_supradom"/>
</dbReference>
<evidence type="ECO:0000259" key="15">
    <source>
        <dbReference type="PROSITE" id="PS50089"/>
    </source>
</evidence>
<evidence type="ECO:0000256" key="8">
    <source>
        <dbReference type="ARBA" id="ARBA00022723"/>
    </source>
</evidence>
<dbReference type="Pfam" id="PF01485">
    <property type="entry name" value="IBR"/>
    <property type="match status" value="1"/>
</dbReference>
<accession>A0AAD8RV28</accession>
<dbReference type="EMBL" id="JAUUTY010000005">
    <property type="protein sequence ID" value="KAK1632301.1"/>
    <property type="molecule type" value="Genomic_DNA"/>
</dbReference>
<dbReference type="Pfam" id="PF21235">
    <property type="entry name" value="UBA_ARI1"/>
    <property type="match status" value="1"/>
</dbReference>
<feature type="compositionally biased region" description="Basic residues" evidence="14">
    <location>
        <begin position="540"/>
        <end position="556"/>
    </location>
</feature>
<dbReference type="FunFam" id="1.20.120.1750:FF:000005">
    <property type="entry name" value="RBR-type E3 ubiquitin transferase"/>
    <property type="match status" value="1"/>
</dbReference>
<dbReference type="PROSITE" id="PS50089">
    <property type="entry name" value="ZF_RING_2"/>
    <property type="match status" value="1"/>
</dbReference>
<dbReference type="InterPro" id="IPR048962">
    <property type="entry name" value="ARIH1-like_UBL"/>
</dbReference>
<comment type="caution">
    <text evidence="17">The sequence shown here is derived from an EMBL/GenBank/DDBJ whole genome shotgun (WGS) entry which is preliminary data.</text>
</comment>
<dbReference type="AlphaFoldDB" id="A0AAD8RV28"/>
<name>A0AAD8RV28_LOLMU</name>
<dbReference type="FunFam" id="3.30.40.10:FF:000019">
    <property type="entry name" value="RBR-type E3 ubiquitin transferase"/>
    <property type="match status" value="1"/>
</dbReference>
<keyword evidence="9" id="KW-0677">Repeat</keyword>
<comment type="pathway">
    <text evidence="4">Protein modification; protein ubiquitination.</text>
</comment>
<evidence type="ECO:0000313" key="18">
    <source>
        <dbReference type="Proteomes" id="UP001231189"/>
    </source>
</evidence>
<dbReference type="Gene3D" id="1.20.120.1750">
    <property type="match status" value="1"/>
</dbReference>
<protein>
    <recommendedName>
        <fullName evidence="6">RBR-type E3 ubiquitin transferase</fullName>
        <ecNumber evidence="6">2.3.2.31</ecNumber>
    </recommendedName>
</protein>
<feature type="domain" description="RING-type" evidence="15">
    <location>
        <begin position="134"/>
        <end position="180"/>
    </location>
</feature>
<evidence type="ECO:0000256" key="9">
    <source>
        <dbReference type="ARBA" id="ARBA00022737"/>
    </source>
</evidence>
<evidence type="ECO:0000256" key="2">
    <source>
        <dbReference type="ARBA" id="ARBA00001947"/>
    </source>
</evidence>
<evidence type="ECO:0000256" key="1">
    <source>
        <dbReference type="ARBA" id="ARBA00001798"/>
    </source>
</evidence>
<dbReference type="GO" id="GO:0016567">
    <property type="term" value="P:protein ubiquitination"/>
    <property type="evidence" value="ECO:0007669"/>
    <property type="project" value="InterPro"/>
</dbReference>